<organism evidence="1 2">
    <name type="scientific">Romanomermis culicivorax</name>
    <name type="common">Nematode worm</name>
    <dbReference type="NCBI Taxonomy" id="13658"/>
    <lineage>
        <taxon>Eukaryota</taxon>
        <taxon>Metazoa</taxon>
        <taxon>Ecdysozoa</taxon>
        <taxon>Nematoda</taxon>
        <taxon>Enoplea</taxon>
        <taxon>Dorylaimia</taxon>
        <taxon>Mermithida</taxon>
        <taxon>Mermithoidea</taxon>
        <taxon>Mermithidae</taxon>
        <taxon>Romanomermis</taxon>
    </lineage>
</organism>
<reference evidence="2" key="1">
    <citation type="submission" date="2022-11" db="UniProtKB">
        <authorList>
            <consortium name="WormBaseParasite"/>
        </authorList>
    </citation>
    <scope>IDENTIFICATION</scope>
</reference>
<protein>
    <submittedName>
        <fullName evidence="2">Uncharacterized protein</fullName>
    </submittedName>
</protein>
<dbReference type="WBParaSite" id="nRc.2.0.1.t28037-RA">
    <property type="protein sequence ID" value="nRc.2.0.1.t28037-RA"/>
    <property type="gene ID" value="nRc.2.0.1.g28037"/>
</dbReference>
<dbReference type="Proteomes" id="UP000887565">
    <property type="component" value="Unplaced"/>
</dbReference>
<evidence type="ECO:0000313" key="2">
    <source>
        <dbReference type="WBParaSite" id="nRc.2.0.1.t28037-RA"/>
    </source>
</evidence>
<name>A0A915JPL6_ROMCU</name>
<keyword evidence="1" id="KW-1185">Reference proteome</keyword>
<evidence type="ECO:0000313" key="1">
    <source>
        <dbReference type="Proteomes" id="UP000887565"/>
    </source>
</evidence>
<accession>A0A915JPL6</accession>
<dbReference type="AlphaFoldDB" id="A0A915JPL6"/>
<sequence length="80" mass="9685">MMLSDLETEFYCYYLSDALNHMRTPDWKAKDEHKEHVAHLKEEAMSGWRQKEADFKHFNWTKGDLDPVFDYEMAHSRAHH</sequence>
<proteinExistence type="predicted"/>